<dbReference type="InterPro" id="IPR001296">
    <property type="entry name" value="Glyco_trans_1"/>
</dbReference>
<comment type="caution">
    <text evidence="4">The sequence shown here is derived from an EMBL/GenBank/DDBJ whole genome shotgun (WGS) entry which is preliminary data.</text>
</comment>
<dbReference type="Gene3D" id="3.40.50.2000">
    <property type="entry name" value="Glycogen Phosphorylase B"/>
    <property type="match status" value="2"/>
</dbReference>
<dbReference type="CDD" id="cd03801">
    <property type="entry name" value="GT4_PimA-like"/>
    <property type="match status" value="1"/>
</dbReference>
<evidence type="ECO:0000259" key="2">
    <source>
        <dbReference type="Pfam" id="PF00534"/>
    </source>
</evidence>
<organism evidence="4 5">
    <name type="scientific">Azospirillum rugosum</name>
    <dbReference type="NCBI Taxonomy" id="416170"/>
    <lineage>
        <taxon>Bacteria</taxon>
        <taxon>Pseudomonadati</taxon>
        <taxon>Pseudomonadota</taxon>
        <taxon>Alphaproteobacteria</taxon>
        <taxon>Rhodospirillales</taxon>
        <taxon>Azospirillaceae</taxon>
        <taxon>Azospirillum</taxon>
    </lineage>
</organism>
<dbReference type="PANTHER" id="PTHR46401:SF2">
    <property type="entry name" value="GLYCOSYLTRANSFERASE WBBK-RELATED"/>
    <property type="match status" value="1"/>
</dbReference>
<dbReference type="Pfam" id="PF00534">
    <property type="entry name" value="Glycos_transf_1"/>
    <property type="match status" value="1"/>
</dbReference>
<gene>
    <name evidence="4" type="ORF">J2851_004417</name>
</gene>
<dbReference type="Proteomes" id="UP000781958">
    <property type="component" value="Unassembled WGS sequence"/>
</dbReference>
<evidence type="ECO:0000256" key="1">
    <source>
        <dbReference type="ARBA" id="ARBA00022679"/>
    </source>
</evidence>
<dbReference type="SUPFAM" id="SSF53756">
    <property type="entry name" value="UDP-Glycosyltransferase/glycogen phosphorylase"/>
    <property type="match status" value="1"/>
</dbReference>
<dbReference type="EMBL" id="JAGINP010000017">
    <property type="protein sequence ID" value="MBP2294627.1"/>
    <property type="molecule type" value="Genomic_DNA"/>
</dbReference>
<dbReference type="InterPro" id="IPR028098">
    <property type="entry name" value="Glyco_trans_4-like_N"/>
</dbReference>
<dbReference type="RefSeq" id="WP_209768876.1">
    <property type="nucleotide sequence ID" value="NZ_JAGINP010000017.1"/>
</dbReference>
<dbReference type="PANTHER" id="PTHR46401">
    <property type="entry name" value="GLYCOSYLTRANSFERASE WBBK-RELATED"/>
    <property type="match status" value="1"/>
</dbReference>
<reference evidence="4 5" key="1">
    <citation type="submission" date="2021-03" db="EMBL/GenBank/DDBJ databases">
        <title>Genomic Encyclopedia of Type Strains, Phase III (KMG-III): the genomes of soil and plant-associated and newly described type strains.</title>
        <authorList>
            <person name="Whitman W."/>
        </authorList>
    </citation>
    <scope>NUCLEOTIDE SEQUENCE [LARGE SCALE GENOMIC DNA]</scope>
    <source>
        <strain evidence="4 5">IMMIB AFH-6</strain>
    </source>
</reference>
<evidence type="ECO:0000313" key="4">
    <source>
        <dbReference type="EMBL" id="MBP2294627.1"/>
    </source>
</evidence>
<keyword evidence="1" id="KW-0808">Transferase</keyword>
<dbReference type="Pfam" id="PF13439">
    <property type="entry name" value="Glyco_transf_4"/>
    <property type="match status" value="1"/>
</dbReference>
<keyword evidence="5" id="KW-1185">Reference proteome</keyword>
<evidence type="ECO:0000313" key="5">
    <source>
        <dbReference type="Proteomes" id="UP000781958"/>
    </source>
</evidence>
<sequence length="376" mass="40507">MGYGSLPVRPSRVLMTADAVGGVWDYALELARGFARLGIATDLAVMGPAPDEGRTAAAARIPTLTLHHQPFKLEWMAEPEEDLHKAGDWLLALEKRLSPDVVHVNGFAAASLPFRAPVLCVGHSCVLSWWRAVHREDAPPDWLGYAGRVADGLRLADMVAAPTQAMLDALRWHYGPLPRARVIPNGRDPQHYRPLPKRPIILAAGRVWDKAKNIAMLDTVAGRLPWSVFVAGSTDGPDGQPKPLQHARALGQLPADQLARWFGRAAVFAHPARYEPFGLAPLEAGLSGCALVLGDIPTLRELWDGAALFVDPDNRTALARALTTLADNPARVKALGAAARKRAHEFTAVRMVRGTLDAYAELLSKAALKAAASAVP</sequence>
<feature type="domain" description="Glycosyltransferase subfamily 4-like N-terminal" evidence="3">
    <location>
        <begin position="20"/>
        <end position="190"/>
    </location>
</feature>
<accession>A0ABS4SQ93</accession>
<proteinExistence type="predicted"/>
<feature type="domain" description="Glycosyl transferase family 1" evidence="2">
    <location>
        <begin position="245"/>
        <end position="342"/>
    </location>
</feature>
<protein>
    <submittedName>
        <fullName evidence="4">Glycosyltransferase involved in cell wall biosynthesis</fullName>
    </submittedName>
</protein>
<evidence type="ECO:0000259" key="3">
    <source>
        <dbReference type="Pfam" id="PF13439"/>
    </source>
</evidence>
<name>A0ABS4SQ93_9PROT</name>